<reference evidence="1 2" key="1">
    <citation type="journal article" date="2019" name="Genome Biol. Evol.">
        <title>Insights into the evolution of the New World diploid cottons (Gossypium, subgenus Houzingenia) based on genome sequencing.</title>
        <authorList>
            <person name="Grover C.E."/>
            <person name="Arick M.A. 2nd"/>
            <person name="Thrash A."/>
            <person name="Conover J.L."/>
            <person name="Sanders W.S."/>
            <person name="Peterson D.G."/>
            <person name="Frelichowski J.E."/>
            <person name="Scheffler J.A."/>
            <person name="Scheffler B.E."/>
            <person name="Wendel J.F."/>
        </authorList>
    </citation>
    <scope>NUCLEOTIDE SEQUENCE [LARGE SCALE GENOMIC DNA]</scope>
    <source>
        <strain evidence="1">1</strain>
        <tissue evidence="1">Leaf</tissue>
    </source>
</reference>
<protein>
    <submittedName>
        <fullName evidence="1">Uncharacterized protein</fullName>
    </submittedName>
</protein>
<dbReference type="OrthoDB" id="8042871at2759"/>
<organism evidence="1 2">
    <name type="scientific">Gossypium schwendimanii</name>
    <name type="common">Cotton</name>
    <dbReference type="NCBI Taxonomy" id="34291"/>
    <lineage>
        <taxon>Eukaryota</taxon>
        <taxon>Viridiplantae</taxon>
        <taxon>Streptophyta</taxon>
        <taxon>Embryophyta</taxon>
        <taxon>Tracheophyta</taxon>
        <taxon>Spermatophyta</taxon>
        <taxon>Magnoliopsida</taxon>
        <taxon>eudicotyledons</taxon>
        <taxon>Gunneridae</taxon>
        <taxon>Pentapetalae</taxon>
        <taxon>rosids</taxon>
        <taxon>malvids</taxon>
        <taxon>Malvales</taxon>
        <taxon>Malvaceae</taxon>
        <taxon>Malvoideae</taxon>
        <taxon>Gossypium</taxon>
    </lineage>
</organism>
<gene>
    <name evidence="1" type="ORF">Goshw_022613</name>
</gene>
<dbReference type="AlphaFoldDB" id="A0A7J9KTT3"/>
<dbReference type="Proteomes" id="UP000593576">
    <property type="component" value="Unassembled WGS sequence"/>
</dbReference>
<keyword evidence="2" id="KW-1185">Reference proteome</keyword>
<evidence type="ECO:0000313" key="2">
    <source>
        <dbReference type="Proteomes" id="UP000593576"/>
    </source>
</evidence>
<comment type="caution">
    <text evidence="1">The sequence shown here is derived from an EMBL/GenBank/DDBJ whole genome shotgun (WGS) entry which is preliminary data.</text>
</comment>
<proteinExistence type="predicted"/>
<evidence type="ECO:0000313" key="1">
    <source>
        <dbReference type="EMBL" id="MBA0849915.1"/>
    </source>
</evidence>
<sequence length="112" mass="12796">MVVAELVAVRRWSEAVVSGVMGQWQKTEDPRCGAPREVLMEKISFTLWKRLETLYANKSLTKCELLKDHISQFITLFNDLNNVEVKIDDEDRLVHRAGHPACSKCGRILAKI</sequence>
<name>A0A7J9KTT3_GOSSC</name>
<accession>A0A7J9KTT3</accession>
<dbReference type="EMBL" id="JABFAF010000002">
    <property type="protein sequence ID" value="MBA0849915.1"/>
    <property type="molecule type" value="Genomic_DNA"/>
</dbReference>